<feature type="region of interest" description="Disordered" evidence="2">
    <location>
        <begin position="1"/>
        <end position="41"/>
    </location>
</feature>
<accession>A0A8H6LC16</accession>
<dbReference type="SUPFAM" id="SSF57701">
    <property type="entry name" value="Zn2/Cys6 DNA-binding domain"/>
    <property type="match status" value="1"/>
</dbReference>
<organism evidence="4 5">
    <name type="scientific">Fusarium oxysporum f. sp. conglutinans</name>
    <dbReference type="NCBI Taxonomy" id="100902"/>
    <lineage>
        <taxon>Eukaryota</taxon>
        <taxon>Fungi</taxon>
        <taxon>Dikarya</taxon>
        <taxon>Ascomycota</taxon>
        <taxon>Pezizomycotina</taxon>
        <taxon>Sordariomycetes</taxon>
        <taxon>Hypocreomycetidae</taxon>
        <taxon>Hypocreales</taxon>
        <taxon>Nectriaceae</taxon>
        <taxon>Fusarium</taxon>
        <taxon>Fusarium oxysporum species complex</taxon>
    </lineage>
</organism>
<evidence type="ECO:0000313" key="5">
    <source>
        <dbReference type="Proteomes" id="UP000593570"/>
    </source>
</evidence>
<dbReference type="PROSITE" id="PS50048">
    <property type="entry name" value="ZN2_CY6_FUNGAL_2"/>
    <property type="match status" value="1"/>
</dbReference>
<feature type="compositionally biased region" description="Polar residues" evidence="2">
    <location>
        <begin position="1"/>
        <end position="10"/>
    </location>
</feature>
<dbReference type="AlphaFoldDB" id="A0A8H6LC16"/>
<dbReference type="CDD" id="cd12148">
    <property type="entry name" value="fungal_TF_MHR"/>
    <property type="match status" value="1"/>
</dbReference>
<proteinExistence type="predicted"/>
<dbReference type="Pfam" id="PF00172">
    <property type="entry name" value="Zn_clus"/>
    <property type="match status" value="1"/>
</dbReference>
<dbReference type="Gene3D" id="4.10.240.10">
    <property type="entry name" value="Zn(2)-C6 fungal-type DNA-binding domain"/>
    <property type="match status" value="1"/>
</dbReference>
<dbReference type="PANTHER" id="PTHR47256:SF1">
    <property type="entry name" value="ZN(II)2CYS6 TRANSCRIPTION FACTOR (EUROFUNG)"/>
    <property type="match status" value="1"/>
</dbReference>
<evidence type="ECO:0000259" key="3">
    <source>
        <dbReference type="PROSITE" id="PS50048"/>
    </source>
</evidence>
<dbReference type="CDD" id="cd00067">
    <property type="entry name" value="GAL4"/>
    <property type="match status" value="1"/>
</dbReference>
<evidence type="ECO:0000313" key="4">
    <source>
        <dbReference type="EMBL" id="KAF6513601.1"/>
    </source>
</evidence>
<comment type="caution">
    <text evidence="4">The sequence shown here is derived from an EMBL/GenBank/DDBJ whole genome shotgun (WGS) entry which is preliminary data.</text>
</comment>
<dbReference type="InterPro" id="IPR053187">
    <property type="entry name" value="Notoamide_regulator"/>
</dbReference>
<feature type="domain" description="Zn(2)-C6 fungal-type" evidence="3">
    <location>
        <begin position="50"/>
        <end position="80"/>
    </location>
</feature>
<dbReference type="EMBL" id="JACDXP010000017">
    <property type="protein sequence ID" value="KAF6513601.1"/>
    <property type="molecule type" value="Genomic_DNA"/>
</dbReference>
<dbReference type="PROSITE" id="PS00463">
    <property type="entry name" value="ZN2_CY6_FUNGAL_1"/>
    <property type="match status" value="1"/>
</dbReference>
<sequence>MPQTDPQQPSLAPRTGPLRTLLPAERRSQPSPPPLKRSITQRRLNPVLAACEPCRKHKAKCSGERPVCRRCFQRKLACNYVTRPGETRSQALNRCSHEACEGSSQRSSIYEELIGLLKNLPDQDAQAILQRLRSGTDVSSVLAQARAGDVLLQMAVVPETRLRYEFPYRSEMPKEFELNNPYLNSMLYETASLYSQHHTSETNVPGYLDSLGSEEQRSLYLKPFHAAQVFDPLLSDVKVSAWTSVCDDDKLMRDLLSVLFRCEYPFTAAFHKDLFLDDMAARRKDFCSSLLVNVTLAYACVCYPNFTNRVEYWNPNTLVYRFNAEAKRLWELEASIPYEVGEPYRVHAVALANQLRIFDTIDIHQSKRIQRGTQNLAWAMYNWETMYYHHLLLTIFEPLYDAETTQEPSPQRIVADSKKNMETLVRLYYLRHGFEAMDLFIVVPLMVIGYDSIDAIKEDTPTEEIELLRSTLILIAKGLYYQRRNHYLAQALSRVIRGKMRPQEIGLLKSSMALDKYETDPEPEMAVAVRSHWPVSIVKKHEEMESHILTKLVENFGRVNVEEIR</sequence>
<evidence type="ECO:0000256" key="2">
    <source>
        <dbReference type="SAM" id="MobiDB-lite"/>
    </source>
</evidence>
<dbReference type="PANTHER" id="PTHR47256">
    <property type="entry name" value="ZN(II)2CYS6 TRANSCRIPTION FACTOR (EUROFUNG)-RELATED"/>
    <property type="match status" value="1"/>
</dbReference>
<evidence type="ECO:0000256" key="1">
    <source>
        <dbReference type="ARBA" id="ARBA00023242"/>
    </source>
</evidence>
<dbReference type="Proteomes" id="UP000593570">
    <property type="component" value="Unassembled WGS sequence"/>
</dbReference>
<protein>
    <recommendedName>
        <fullName evidence="3">Zn(2)-C6 fungal-type domain-containing protein</fullName>
    </recommendedName>
</protein>
<dbReference type="InterPro" id="IPR001138">
    <property type="entry name" value="Zn2Cys6_DnaBD"/>
</dbReference>
<gene>
    <name evidence="4" type="ORF">HZS61_006926</name>
</gene>
<dbReference type="GO" id="GO:0000981">
    <property type="term" value="F:DNA-binding transcription factor activity, RNA polymerase II-specific"/>
    <property type="evidence" value="ECO:0007669"/>
    <property type="project" value="InterPro"/>
</dbReference>
<dbReference type="SMART" id="SM00066">
    <property type="entry name" value="GAL4"/>
    <property type="match status" value="1"/>
</dbReference>
<dbReference type="InterPro" id="IPR036864">
    <property type="entry name" value="Zn2-C6_fun-type_DNA-bd_sf"/>
</dbReference>
<keyword evidence="1" id="KW-0539">Nucleus</keyword>
<name>A0A8H6LC16_FUSOX</name>
<reference evidence="4 5" key="1">
    <citation type="journal article" date="2020" name="bioRxiv">
        <title>A chromosome-scale genome assembly for the Fusarium oxysporum strain Fo5176 to establish a model Arabidopsis-fungal pathosystem.</title>
        <authorList>
            <person name="Fokkens L."/>
            <person name="Guo L."/>
            <person name="Dora S."/>
            <person name="Wang B."/>
            <person name="Ye K."/>
            <person name="Sanchez-Rodriguez C."/>
            <person name="Croll D."/>
        </authorList>
    </citation>
    <scope>NUCLEOTIDE SEQUENCE [LARGE SCALE GENOMIC DNA]</scope>
    <source>
        <strain evidence="4 5">Fo5176</strain>
    </source>
</reference>
<dbReference type="GO" id="GO:0008270">
    <property type="term" value="F:zinc ion binding"/>
    <property type="evidence" value="ECO:0007669"/>
    <property type="project" value="InterPro"/>
</dbReference>